<sequence length="56" mass="6030">MQSTCLSGLGWILVRVEIKLNSTPSKRGLMWIAQPNNPPSKGSLSCIGQVTICTLT</sequence>
<name>C0PL24_MAIZE</name>
<evidence type="ECO:0000313" key="1">
    <source>
        <dbReference type="EMBL" id="ACN35890.1"/>
    </source>
</evidence>
<accession>C0PL24</accession>
<organism evidence="1">
    <name type="scientific">Zea mays</name>
    <name type="common">Maize</name>
    <dbReference type="NCBI Taxonomy" id="4577"/>
    <lineage>
        <taxon>Eukaryota</taxon>
        <taxon>Viridiplantae</taxon>
        <taxon>Streptophyta</taxon>
        <taxon>Embryophyta</taxon>
        <taxon>Tracheophyta</taxon>
        <taxon>Spermatophyta</taxon>
        <taxon>Magnoliopsida</taxon>
        <taxon>Liliopsida</taxon>
        <taxon>Poales</taxon>
        <taxon>Poaceae</taxon>
        <taxon>PACMAD clade</taxon>
        <taxon>Panicoideae</taxon>
        <taxon>Andropogonodae</taxon>
        <taxon>Andropogoneae</taxon>
        <taxon>Tripsacinae</taxon>
        <taxon>Zea</taxon>
    </lineage>
</organism>
<dbReference type="EMBL" id="BT068993">
    <property type="protein sequence ID" value="ACN35890.1"/>
    <property type="molecule type" value="mRNA"/>
</dbReference>
<protein>
    <submittedName>
        <fullName evidence="1">Uncharacterized protein</fullName>
    </submittedName>
</protein>
<reference evidence="1" key="1">
    <citation type="journal article" date="2009" name="PLoS Genet.">
        <title>Sequencing, mapping, and analysis of 27,455 maize full-length cDNAs.</title>
        <authorList>
            <person name="Soderlund C."/>
            <person name="Descour A."/>
            <person name="Kudrna D."/>
            <person name="Bomhoff M."/>
            <person name="Boyd L."/>
            <person name="Currie J."/>
            <person name="Angelova A."/>
            <person name="Collura K."/>
            <person name="Wissotski M."/>
            <person name="Ashley E."/>
            <person name="Morrow D."/>
            <person name="Fernandes J."/>
            <person name="Walbot V."/>
            <person name="Yu Y."/>
        </authorList>
    </citation>
    <scope>NUCLEOTIDE SEQUENCE</scope>
    <source>
        <strain evidence="1">B73</strain>
    </source>
</reference>
<dbReference type="AlphaFoldDB" id="C0PL24"/>
<proteinExistence type="evidence at transcript level"/>